<feature type="region of interest" description="Disordered" evidence="1">
    <location>
        <begin position="1"/>
        <end position="58"/>
    </location>
</feature>
<feature type="compositionally biased region" description="Polar residues" evidence="1">
    <location>
        <begin position="1"/>
        <end position="15"/>
    </location>
</feature>
<accession>A0A383ANE3</accession>
<evidence type="ECO:0000313" key="2">
    <source>
        <dbReference type="EMBL" id="SVE08725.1"/>
    </source>
</evidence>
<organism evidence="2">
    <name type="scientific">marine metagenome</name>
    <dbReference type="NCBI Taxonomy" id="408172"/>
    <lineage>
        <taxon>unclassified sequences</taxon>
        <taxon>metagenomes</taxon>
        <taxon>ecological metagenomes</taxon>
    </lineage>
</organism>
<name>A0A383ANE3_9ZZZZ</name>
<proteinExistence type="predicted"/>
<gene>
    <name evidence="2" type="ORF">METZ01_LOCUS461579</name>
</gene>
<dbReference type="EMBL" id="UINC01193221">
    <property type="protein sequence ID" value="SVE08725.1"/>
    <property type="molecule type" value="Genomic_DNA"/>
</dbReference>
<sequence length="58" mass="6455">MVSSLFDLESSTSRGVKNRQGENKQADTIRDSTIDRAQRRDSDVVASSATNPYSPRRP</sequence>
<dbReference type="AlphaFoldDB" id="A0A383ANE3"/>
<reference evidence="2" key="1">
    <citation type="submission" date="2018-05" db="EMBL/GenBank/DDBJ databases">
        <authorList>
            <person name="Lanie J.A."/>
            <person name="Ng W.-L."/>
            <person name="Kazmierczak K.M."/>
            <person name="Andrzejewski T.M."/>
            <person name="Davidsen T.M."/>
            <person name="Wayne K.J."/>
            <person name="Tettelin H."/>
            <person name="Glass J.I."/>
            <person name="Rusch D."/>
            <person name="Podicherti R."/>
            <person name="Tsui H.-C.T."/>
            <person name="Winkler M.E."/>
        </authorList>
    </citation>
    <scope>NUCLEOTIDE SEQUENCE</scope>
</reference>
<protein>
    <submittedName>
        <fullName evidence="2">Uncharacterized protein</fullName>
    </submittedName>
</protein>
<feature type="compositionally biased region" description="Basic and acidic residues" evidence="1">
    <location>
        <begin position="19"/>
        <end position="43"/>
    </location>
</feature>
<feature type="non-terminal residue" evidence="2">
    <location>
        <position position="58"/>
    </location>
</feature>
<feature type="compositionally biased region" description="Polar residues" evidence="1">
    <location>
        <begin position="45"/>
        <end position="58"/>
    </location>
</feature>
<evidence type="ECO:0000256" key="1">
    <source>
        <dbReference type="SAM" id="MobiDB-lite"/>
    </source>
</evidence>